<evidence type="ECO:0000313" key="2">
    <source>
        <dbReference type="EMBL" id="KAJ7021278.1"/>
    </source>
</evidence>
<organism evidence="2 3">
    <name type="scientific">Mycena alexandri</name>
    <dbReference type="NCBI Taxonomy" id="1745969"/>
    <lineage>
        <taxon>Eukaryota</taxon>
        <taxon>Fungi</taxon>
        <taxon>Dikarya</taxon>
        <taxon>Basidiomycota</taxon>
        <taxon>Agaricomycotina</taxon>
        <taxon>Agaricomycetes</taxon>
        <taxon>Agaricomycetidae</taxon>
        <taxon>Agaricales</taxon>
        <taxon>Marasmiineae</taxon>
        <taxon>Mycenaceae</taxon>
        <taxon>Mycena</taxon>
    </lineage>
</organism>
<keyword evidence="3" id="KW-1185">Reference proteome</keyword>
<dbReference type="Pfam" id="PF13976">
    <property type="entry name" value="gag_pre-integrs"/>
    <property type="match status" value="1"/>
</dbReference>
<dbReference type="InterPro" id="IPR025724">
    <property type="entry name" value="GAG-pre-integrase_dom"/>
</dbReference>
<accession>A0AAD6WNM5</accession>
<name>A0AAD6WNM5_9AGAR</name>
<dbReference type="Proteomes" id="UP001218188">
    <property type="component" value="Unassembled WGS sequence"/>
</dbReference>
<reference evidence="2" key="1">
    <citation type="submission" date="2023-03" db="EMBL/GenBank/DDBJ databases">
        <title>Massive genome expansion in bonnet fungi (Mycena s.s.) driven by repeated elements and novel gene families across ecological guilds.</title>
        <authorList>
            <consortium name="Lawrence Berkeley National Laboratory"/>
            <person name="Harder C.B."/>
            <person name="Miyauchi S."/>
            <person name="Viragh M."/>
            <person name="Kuo A."/>
            <person name="Thoen E."/>
            <person name="Andreopoulos B."/>
            <person name="Lu D."/>
            <person name="Skrede I."/>
            <person name="Drula E."/>
            <person name="Henrissat B."/>
            <person name="Morin E."/>
            <person name="Kohler A."/>
            <person name="Barry K."/>
            <person name="LaButti K."/>
            <person name="Morin E."/>
            <person name="Salamov A."/>
            <person name="Lipzen A."/>
            <person name="Mereny Z."/>
            <person name="Hegedus B."/>
            <person name="Baldrian P."/>
            <person name="Stursova M."/>
            <person name="Weitz H."/>
            <person name="Taylor A."/>
            <person name="Grigoriev I.V."/>
            <person name="Nagy L.G."/>
            <person name="Martin F."/>
            <person name="Kauserud H."/>
        </authorList>
    </citation>
    <scope>NUCLEOTIDE SEQUENCE</scope>
    <source>
        <strain evidence="2">CBHHK200</strain>
    </source>
</reference>
<protein>
    <recommendedName>
        <fullName evidence="1">GAG-pre-integrase domain-containing protein</fullName>
    </recommendedName>
</protein>
<comment type="caution">
    <text evidence="2">The sequence shown here is derived from an EMBL/GenBank/DDBJ whole genome shotgun (WGS) entry which is preliminary data.</text>
</comment>
<sequence length="136" mass="15365">MRDRGGKLLLDGKLAKSIGHRKLYDVDVVDDIDGQRPPVAAIAGRDRNQPTDLEGWHRRLVHADVRRIERMAAKGLVDGLTITRKLLRGMCEDCILGKQDKAPFDDFVVHETELLERVHVDLWGQARTPSWSGAVY</sequence>
<evidence type="ECO:0000259" key="1">
    <source>
        <dbReference type="Pfam" id="PF13976"/>
    </source>
</evidence>
<feature type="non-terminal residue" evidence="2">
    <location>
        <position position="136"/>
    </location>
</feature>
<evidence type="ECO:0000313" key="3">
    <source>
        <dbReference type="Proteomes" id="UP001218188"/>
    </source>
</evidence>
<feature type="domain" description="GAG-pre-integrase" evidence="1">
    <location>
        <begin position="49"/>
        <end position="99"/>
    </location>
</feature>
<dbReference type="EMBL" id="JARJCM010000237">
    <property type="protein sequence ID" value="KAJ7021278.1"/>
    <property type="molecule type" value="Genomic_DNA"/>
</dbReference>
<dbReference type="AlphaFoldDB" id="A0AAD6WNM5"/>
<proteinExistence type="predicted"/>
<gene>
    <name evidence="2" type="ORF">C8F04DRAFT_973052</name>
</gene>